<dbReference type="KEGG" id="ddh:Desde_3172"/>
<evidence type="ECO:0000313" key="2">
    <source>
        <dbReference type="EMBL" id="AFM01463.1"/>
    </source>
</evidence>
<gene>
    <name evidence="2" type="ordered locus">Desde_3172</name>
</gene>
<dbReference type="HOGENOM" id="CLU_3167207_0_0_9"/>
<name>I4ABX8_DESDJ</name>
<protein>
    <submittedName>
        <fullName evidence="2">Uncharacterized protein</fullName>
    </submittedName>
</protein>
<sequence length="47" mass="4975">MDNWATLIIIVVVVIGIGLIINSVAPGAVGNWFNNTLQNLLNSVPSI</sequence>
<dbReference type="STRING" id="756499.Desde_3172"/>
<keyword evidence="1" id="KW-1133">Transmembrane helix</keyword>
<dbReference type="Proteomes" id="UP000006053">
    <property type="component" value="Chromosome"/>
</dbReference>
<dbReference type="RefSeq" id="WP_014794943.1">
    <property type="nucleotide sequence ID" value="NC_018017.1"/>
</dbReference>
<feature type="transmembrane region" description="Helical" evidence="1">
    <location>
        <begin position="7"/>
        <end position="33"/>
    </location>
</feature>
<keyword evidence="1" id="KW-0472">Membrane</keyword>
<dbReference type="AlphaFoldDB" id="I4ABX8"/>
<dbReference type="EMBL" id="CP003348">
    <property type="protein sequence ID" value="AFM01463.1"/>
    <property type="molecule type" value="Genomic_DNA"/>
</dbReference>
<reference evidence="2 3" key="2">
    <citation type="journal article" date="2015" name="J. Bacteriol.">
        <title>Genomic, proteomic, and biochemical analysis of the organohalide respiratory pathway in Desulfitobacterium dehalogenans.</title>
        <authorList>
            <person name="Kruse T."/>
            <person name="van de Pas B.A."/>
            <person name="Atteia A."/>
            <person name="Krab K."/>
            <person name="Hagen W.R."/>
            <person name="Goodwin L."/>
            <person name="Chain P."/>
            <person name="Boeren S."/>
            <person name="Maphosa F."/>
            <person name="Schraa G."/>
            <person name="de Vos W.M."/>
            <person name="van der Oost J."/>
            <person name="Smidt H."/>
            <person name="Stams A.J."/>
        </authorList>
    </citation>
    <scope>NUCLEOTIDE SEQUENCE [LARGE SCALE GENOMIC DNA]</scope>
    <source>
        <strain evidence="3">ATCC 51507 / DSM 9161 / JW/IU-DC1</strain>
    </source>
</reference>
<keyword evidence="1" id="KW-0812">Transmembrane</keyword>
<keyword evidence="3" id="KW-1185">Reference proteome</keyword>
<organism evidence="2 3">
    <name type="scientific">Desulfitobacterium dehalogenans (strain ATCC 51507 / DSM 9161 / JW/IU-DC1)</name>
    <dbReference type="NCBI Taxonomy" id="756499"/>
    <lineage>
        <taxon>Bacteria</taxon>
        <taxon>Bacillati</taxon>
        <taxon>Bacillota</taxon>
        <taxon>Clostridia</taxon>
        <taxon>Eubacteriales</taxon>
        <taxon>Desulfitobacteriaceae</taxon>
        <taxon>Desulfitobacterium</taxon>
    </lineage>
</organism>
<proteinExistence type="predicted"/>
<reference evidence="3" key="1">
    <citation type="submission" date="2012-06" db="EMBL/GenBank/DDBJ databases">
        <title>Complete sequence of Desulfitobacterium dehalogenans ATCC 51507.</title>
        <authorList>
            <person name="Lucas S."/>
            <person name="Han J."/>
            <person name="Lapidus A."/>
            <person name="Cheng J.-F."/>
            <person name="Goodwin L."/>
            <person name="Pitluck S."/>
            <person name="Peters L."/>
            <person name="Ovchinnikova G."/>
            <person name="Teshima H."/>
            <person name="Detter J.C."/>
            <person name="Han C."/>
            <person name="Tapia R."/>
            <person name="Land M."/>
            <person name="Hauser L."/>
            <person name="Kyrpides N."/>
            <person name="Ivanova N."/>
            <person name="Pagani I."/>
            <person name="Kruse T."/>
            <person name="de Vos W.M."/>
            <person name="Smidt H."/>
            <person name="Woyke T."/>
        </authorList>
    </citation>
    <scope>NUCLEOTIDE SEQUENCE [LARGE SCALE GENOMIC DNA]</scope>
    <source>
        <strain evidence="3">ATCC 51507 / DSM 9161 / JW/IU-DC1</strain>
    </source>
</reference>
<evidence type="ECO:0000256" key="1">
    <source>
        <dbReference type="SAM" id="Phobius"/>
    </source>
</evidence>
<evidence type="ECO:0000313" key="3">
    <source>
        <dbReference type="Proteomes" id="UP000006053"/>
    </source>
</evidence>
<accession>I4ABX8</accession>